<evidence type="ECO:0008006" key="4">
    <source>
        <dbReference type="Google" id="ProtNLM"/>
    </source>
</evidence>
<feature type="transmembrane region" description="Helical" evidence="1">
    <location>
        <begin position="64"/>
        <end position="87"/>
    </location>
</feature>
<gene>
    <name evidence="2" type="ORF">BIT28_12565</name>
</gene>
<keyword evidence="3" id="KW-1185">Reference proteome</keyword>
<keyword evidence="1" id="KW-1133">Transmembrane helix</keyword>
<protein>
    <recommendedName>
        <fullName evidence="4">DUF2975 domain-containing protein</fullName>
    </recommendedName>
</protein>
<dbReference type="RefSeq" id="WP_075765103.1">
    <property type="nucleotide sequence ID" value="NZ_MJIL01000079.1"/>
</dbReference>
<dbReference type="Pfam" id="PF11188">
    <property type="entry name" value="DUF2975"/>
    <property type="match status" value="1"/>
</dbReference>
<evidence type="ECO:0000313" key="3">
    <source>
        <dbReference type="Proteomes" id="UP000186905"/>
    </source>
</evidence>
<dbReference type="STRING" id="1903952.BIT28_12565"/>
<evidence type="ECO:0000313" key="2">
    <source>
        <dbReference type="EMBL" id="OLQ74796.1"/>
    </source>
</evidence>
<dbReference type="OrthoDB" id="8479187at2"/>
<dbReference type="AlphaFoldDB" id="A0A1Q9GJW6"/>
<proteinExistence type="predicted"/>
<comment type="caution">
    <text evidence="2">The sequence shown here is derived from an EMBL/GenBank/DDBJ whole genome shotgun (WGS) entry which is preliminary data.</text>
</comment>
<dbReference type="EMBL" id="MJIL01000079">
    <property type="protein sequence ID" value="OLQ74796.1"/>
    <property type="molecule type" value="Genomic_DNA"/>
</dbReference>
<keyword evidence="1" id="KW-0812">Transmembrane</keyword>
<name>A0A1Q9GJW6_9GAMM</name>
<organism evidence="2 3">
    <name type="scientific">Photobacterium proteolyticum</name>
    <dbReference type="NCBI Taxonomy" id="1903952"/>
    <lineage>
        <taxon>Bacteria</taxon>
        <taxon>Pseudomonadati</taxon>
        <taxon>Pseudomonadota</taxon>
        <taxon>Gammaproteobacteria</taxon>
        <taxon>Vibrionales</taxon>
        <taxon>Vibrionaceae</taxon>
        <taxon>Photobacterium</taxon>
    </lineage>
</organism>
<sequence>MSVQNAIQTLSQRLLILLWIILLFTPISITFIWFYGTLVESASGVSLEFSFDVSLPLTIGKSLMGYPFALLPSLVYMAIIWQLIRLFRLYQLGDVFTQANVSCFRRIANLMIATPVISVLSDMLLGAVLSIGQENFNIGFTIDDSDLTILLIGLTVRAISHVMTLAKDIKEENELTV</sequence>
<feature type="transmembrane region" description="Helical" evidence="1">
    <location>
        <begin position="107"/>
        <end position="127"/>
    </location>
</feature>
<accession>A0A1Q9GJW6</accession>
<feature type="transmembrane region" description="Helical" evidence="1">
    <location>
        <begin position="14"/>
        <end position="35"/>
    </location>
</feature>
<evidence type="ECO:0000256" key="1">
    <source>
        <dbReference type="SAM" id="Phobius"/>
    </source>
</evidence>
<dbReference type="Proteomes" id="UP000186905">
    <property type="component" value="Unassembled WGS sequence"/>
</dbReference>
<reference evidence="2 3" key="1">
    <citation type="submission" date="2016-09" db="EMBL/GenBank/DDBJ databases">
        <title>Photobacterium proteolyticum sp. nov. a protease producing bacterium isolated from ocean sediments of Laizhou Bay.</title>
        <authorList>
            <person name="Li Y."/>
        </authorList>
    </citation>
    <scope>NUCLEOTIDE SEQUENCE [LARGE SCALE GENOMIC DNA]</scope>
    <source>
        <strain evidence="2 3">13-12</strain>
    </source>
</reference>
<keyword evidence="1" id="KW-0472">Membrane</keyword>
<dbReference type="InterPro" id="IPR021354">
    <property type="entry name" value="DUF2975"/>
</dbReference>